<keyword evidence="3 5" id="KW-0479">Metal-binding</keyword>
<keyword evidence="4 5" id="KW-0408">Iron</keyword>
<keyword evidence="6" id="KW-0812">Transmembrane</keyword>
<dbReference type="EMBL" id="PNEN01001795">
    <property type="protein sequence ID" value="PPJ49973.1"/>
    <property type="molecule type" value="Genomic_DNA"/>
</dbReference>
<dbReference type="OrthoDB" id="3934656at2759"/>
<dbReference type="GO" id="GO:0005506">
    <property type="term" value="F:iron ion binding"/>
    <property type="evidence" value="ECO:0007669"/>
    <property type="project" value="InterPro"/>
</dbReference>
<dbReference type="InterPro" id="IPR001128">
    <property type="entry name" value="Cyt_P450"/>
</dbReference>
<evidence type="ECO:0000256" key="6">
    <source>
        <dbReference type="SAM" id="Phobius"/>
    </source>
</evidence>
<evidence type="ECO:0008006" key="9">
    <source>
        <dbReference type="Google" id="ProtNLM"/>
    </source>
</evidence>
<dbReference type="SUPFAM" id="SSF48264">
    <property type="entry name" value="Cytochrome P450"/>
    <property type="match status" value="1"/>
</dbReference>
<proteinExistence type="inferred from homology"/>
<dbReference type="AlphaFoldDB" id="A0A2S6BR72"/>
<organism evidence="7 8">
    <name type="scientific">Cercospora berteroae</name>
    <dbReference type="NCBI Taxonomy" id="357750"/>
    <lineage>
        <taxon>Eukaryota</taxon>
        <taxon>Fungi</taxon>
        <taxon>Dikarya</taxon>
        <taxon>Ascomycota</taxon>
        <taxon>Pezizomycotina</taxon>
        <taxon>Dothideomycetes</taxon>
        <taxon>Dothideomycetidae</taxon>
        <taxon>Mycosphaerellales</taxon>
        <taxon>Mycosphaerellaceae</taxon>
        <taxon>Cercospora</taxon>
    </lineage>
</organism>
<keyword evidence="5" id="KW-0349">Heme</keyword>
<evidence type="ECO:0000313" key="8">
    <source>
        <dbReference type="Proteomes" id="UP000237631"/>
    </source>
</evidence>
<keyword evidence="8" id="KW-1185">Reference proteome</keyword>
<dbReference type="CDD" id="cd11060">
    <property type="entry name" value="CYP57A1-like"/>
    <property type="match status" value="1"/>
</dbReference>
<evidence type="ECO:0000256" key="4">
    <source>
        <dbReference type="ARBA" id="ARBA00023004"/>
    </source>
</evidence>
<dbReference type="PANTHER" id="PTHR24305">
    <property type="entry name" value="CYTOCHROME P450"/>
    <property type="match status" value="1"/>
</dbReference>
<protein>
    <recommendedName>
        <fullName evidence="9">Cytochrome P450</fullName>
    </recommendedName>
</protein>
<dbReference type="GO" id="GO:0020037">
    <property type="term" value="F:heme binding"/>
    <property type="evidence" value="ECO:0007669"/>
    <property type="project" value="InterPro"/>
</dbReference>
<evidence type="ECO:0000256" key="2">
    <source>
        <dbReference type="ARBA" id="ARBA00010617"/>
    </source>
</evidence>
<feature type="transmembrane region" description="Helical" evidence="6">
    <location>
        <begin position="7"/>
        <end position="27"/>
    </location>
</feature>
<accession>A0A2S6BR72</accession>
<gene>
    <name evidence="7" type="ORF">CBER1_04742</name>
</gene>
<dbReference type="InterPro" id="IPR036396">
    <property type="entry name" value="Cyt_P450_sf"/>
</dbReference>
<dbReference type="InterPro" id="IPR002403">
    <property type="entry name" value="Cyt_P450_E_grp-IV"/>
</dbReference>
<dbReference type="GO" id="GO:0016705">
    <property type="term" value="F:oxidoreductase activity, acting on paired donors, with incorporation or reduction of molecular oxygen"/>
    <property type="evidence" value="ECO:0007669"/>
    <property type="project" value="InterPro"/>
</dbReference>
<dbReference type="PANTHER" id="PTHR24305:SF168">
    <property type="entry name" value="P450, PUTATIVE (EUROFUNG)-RELATED"/>
    <property type="match status" value="1"/>
</dbReference>
<comment type="similarity">
    <text evidence="2">Belongs to the cytochrome P450 family.</text>
</comment>
<evidence type="ECO:0000256" key="1">
    <source>
        <dbReference type="ARBA" id="ARBA00001971"/>
    </source>
</evidence>
<sequence>MALPLSLDLLSSPTILATLALIIYLIYAHIISPSKLSHIPGPWYTSHSTLPLLYWITSGSAWSKYGHLCQEYNSNLIRIAPGHLITGSVKTWKKIYSSSSSSKGSSSSFPGYPRSDWFNAMRFVPNQDNTLSMRNEKSHSEFRMKLAAGYAGKEVPDLESKIDEQVLQLISLIEKKYISNLKDGIYNPMDFARKSHFFTLDVISSLAFGESLGDLRDDEDNFGYLEQMEQGITLINVMAVLPKLYLFLEKSKILALVGPSERDDLGLGKAYRLAKELVGRRFRSGGAAVGGDGEGPSEDRRDMMGSFFRHGMKRSQVESEVVLQILAGSDTTATAVRSVLLNVVSCERVYRRLIKEIIEKTDGILGEEEVIKDSTARGMKYLQACIKEGLRIAPPVSGLFSHEVPAGGDEVDGYFVPGGTRIGWSTYAMTRNPSLFGPDEHCFRPERWLLHEDGGDCESAAKLREMDQNNEVIFGYGRFKCLGQPVALMELNKVFVELLRRFEFQVCDPKKPYEVDFQIGVWTQIGLWMTVTRREERV</sequence>
<name>A0A2S6BR72_9PEZI</name>
<comment type="caution">
    <text evidence="7">The sequence shown here is derived from an EMBL/GenBank/DDBJ whole genome shotgun (WGS) entry which is preliminary data.</text>
</comment>
<dbReference type="PRINTS" id="PR00385">
    <property type="entry name" value="P450"/>
</dbReference>
<dbReference type="Gene3D" id="1.10.630.10">
    <property type="entry name" value="Cytochrome P450"/>
    <property type="match status" value="1"/>
</dbReference>
<evidence type="ECO:0000313" key="7">
    <source>
        <dbReference type="EMBL" id="PPJ49973.1"/>
    </source>
</evidence>
<keyword evidence="6" id="KW-1133">Transmembrane helix</keyword>
<reference evidence="8" key="1">
    <citation type="journal article" date="2017" name="bioRxiv">
        <title>Conservation of a gene cluster reveals novel cercosporin biosynthetic mechanisms and extends production to the genus Colletotrichum.</title>
        <authorList>
            <person name="de Jonge R."/>
            <person name="Ebert M.K."/>
            <person name="Huitt-Roehl C.R."/>
            <person name="Pal P."/>
            <person name="Suttle J.C."/>
            <person name="Spanner R.E."/>
            <person name="Neubauer J.D."/>
            <person name="Jurick W.M.II."/>
            <person name="Stott K.A."/>
            <person name="Secor G.A."/>
            <person name="Thomma B.P.H.J."/>
            <person name="Van de Peer Y."/>
            <person name="Townsend C.A."/>
            <person name="Bolton M.D."/>
        </authorList>
    </citation>
    <scope>NUCLEOTIDE SEQUENCE [LARGE SCALE GENOMIC DNA]</scope>
    <source>
        <strain evidence="8">CBS538.71</strain>
    </source>
</reference>
<feature type="binding site" description="axial binding residue" evidence="5">
    <location>
        <position position="481"/>
    </location>
    <ligand>
        <name>heme</name>
        <dbReference type="ChEBI" id="CHEBI:30413"/>
    </ligand>
    <ligandPart>
        <name>Fe</name>
        <dbReference type="ChEBI" id="CHEBI:18248"/>
    </ligandPart>
</feature>
<keyword evidence="6" id="KW-0472">Membrane</keyword>
<comment type="cofactor">
    <cofactor evidence="1 5">
        <name>heme</name>
        <dbReference type="ChEBI" id="CHEBI:30413"/>
    </cofactor>
</comment>
<dbReference type="Proteomes" id="UP000237631">
    <property type="component" value="Unassembled WGS sequence"/>
</dbReference>
<dbReference type="GO" id="GO:0004497">
    <property type="term" value="F:monooxygenase activity"/>
    <property type="evidence" value="ECO:0007669"/>
    <property type="project" value="InterPro"/>
</dbReference>
<dbReference type="Pfam" id="PF00067">
    <property type="entry name" value="p450"/>
    <property type="match status" value="1"/>
</dbReference>
<dbReference type="InterPro" id="IPR050121">
    <property type="entry name" value="Cytochrome_P450_monoxygenase"/>
</dbReference>
<evidence type="ECO:0000256" key="5">
    <source>
        <dbReference type="PIRSR" id="PIRSR602403-1"/>
    </source>
</evidence>
<evidence type="ECO:0000256" key="3">
    <source>
        <dbReference type="ARBA" id="ARBA00022723"/>
    </source>
</evidence>
<dbReference type="STRING" id="357750.A0A2S6BR72"/>
<dbReference type="PRINTS" id="PR00465">
    <property type="entry name" value="EP450IV"/>
</dbReference>